<dbReference type="Proteomes" id="UP001161409">
    <property type="component" value="Unassembled WGS sequence"/>
</dbReference>
<sequence length="402" mass="44315">MIGLAGLFRSVQLLAGVLLVIGTLTSAAVAARTTVTDVRLGIHADKTRFVMEVSEKPDFRLFYLNNPYRIVIDMQELDWEVPDSKGRTSAGLVQQYRYGLFRRGTSRVVLDFKQPVKVLKQVILPPGEGKPYRFFIDIQKTSDGEFQQAVEASRNVQLASLPKETKTVAEIIKNQKHTIVVDAGHGGIDPGAIGKSGVHEKKLTLAVAQRLARILKSRGDYNVVMTRDDDTFLSLKERVNVARNVKADLFISVHADSIGRADVRGSTVYTLSETASDKEAEALASSHNKSDIIAGVDLDEQDDTVQGILIDLAQRETMNFSVKFAKYLIPEIAQSGMKLGSRSHRFAGFRVLKAPDVPSVLVELGYLSNRQDEKILKSDNGQEKLARSIAAAVDKYFGTIKP</sequence>
<protein>
    <recommendedName>
        <fullName evidence="2">N-acetylmuramoyl-L-alanine amidase</fullName>
        <ecNumber evidence="2">3.5.1.28</ecNumber>
    </recommendedName>
</protein>
<comment type="catalytic activity">
    <reaction evidence="1">
        <text>Hydrolyzes the link between N-acetylmuramoyl residues and L-amino acid residues in certain cell-wall glycopeptides.</text>
        <dbReference type="EC" id="3.5.1.28"/>
    </reaction>
</comment>
<dbReference type="SMART" id="SM00646">
    <property type="entry name" value="Ami_3"/>
    <property type="match status" value="1"/>
</dbReference>
<accession>A0ABQ5U6W8</accession>
<dbReference type="PANTHER" id="PTHR30404">
    <property type="entry name" value="N-ACETYLMURAMOYL-L-ALANINE AMIDASE"/>
    <property type="match status" value="1"/>
</dbReference>
<organism evidence="5 6">
    <name type="scientific">Sneathiella chinensis</name>
    <dbReference type="NCBI Taxonomy" id="349750"/>
    <lineage>
        <taxon>Bacteria</taxon>
        <taxon>Pseudomonadati</taxon>
        <taxon>Pseudomonadota</taxon>
        <taxon>Alphaproteobacteria</taxon>
        <taxon>Sneathiellales</taxon>
        <taxon>Sneathiellaceae</taxon>
        <taxon>Sneathiella</taxon>
    </lineage>
</organism>
<dbReference type="Pfam" id="PF11741">
    <property type="entry name" value="AMIN"/>
    <property type="match status" value="1"/>
</dbReference>
<dbReference type="EC" id="3.5.1.28" evidence="2"/>
<evidence type="ECO:0000313" key="6">
    <source>
        <dbReference type="Proteomes" id="UP001161409"/>
    </source>
</evidence>
<evidence type="ECO:0000256" key="1">
    <source>
        <dbReference type="ARBA" id="ARBA00001561"/>
    </source>
</evidence>
<comment type="caution">
    <text evidence="5">The sequence shown here is derived from an EMBL/GenBank/DDBJ whole genome shotgun (WGS) entry which is preliminary data.</text>
</comment>
<dbReference type="CDD" id="cd02696">
    <property type="entry name" value="MurNAc-LAA"/>
    <property type="match status" value="1"/>
</dbReference>
<dbReference type="Gene3D" id="3.40.630.40">
    <property type="entry name" value="Zn-dependent exopeptidases"/>
    <property type="match status" value="1"/>
</dbReference>
<feature type="domain" description="MurNAc-LAA" evidence="4">
    <location>
        <begin position="239"/>
        <end position="394"/>
    </location>
</feature>
<dbReference type="InterPro" id="IPR002508">
    <property type="entry name" value="MurNAc-LAA_cat"/>
</dbReference>
<name>A0ABQ5U6W8_9PROT</name>
<dbReference type="Gene3D" id="2.60.40.3500">
    <property type="match status" value="1"/>
</dbReference>
<dbReference type="PANTHER" id="PTHR30404:SF0">
    <property type="entry name" value="N-ACETYLMURAMOYL-L-ALANINE AMIDASE AMIC"/>
    <property type="match status" value="1"/>
</dbReference>
<evidence type="ECO:0000256" key="3">
    <source>
        <dbReference type="ARBA" id="ARBA00022801"/>
    </source>
</evidence>
<dbReference type="Pfam" id="PF01520">
    <property type="entry name" value="Amidase_3"/>
    <property type="match status" value="1"/>
</dbReference>
<gene>
    <name evidence="5" type="ORF">GCM10007924_22830</name>
</gene>
<evidence type="ECO:0000256" key="2">
    <source>
        <dbReference type="ARBA" id="ARBA00011901"/>
    </source>
</evidence>
<proteinExistence type="predicted"/>
<evidence type="ECO:0000259" key="4">
    <source>
        <dbReference type="SMART" id="SM00646"/>
    </source>
</evidence>
<dbReference type="EMBL" id="BSNF01000008">
    <property type="protein sequence ID" value="GLQ07062.1"/>
    <property type="molecule type" value="Genomic_DNA"/>
</dbReference>
<keyword evidence="6" id="KW-1185">Reference proteome</keyword>
<reference evidence="5" key="1">
    <citation type="journal article" date="2014" name="Int. J. Syst. Evol. Microbiol.">
        <title>Complete genome of a new Firmicutes species belonging to the dominant human colonic microbiota ('Ruminococcus bicirculans') reveals two chromosomes and a selective capacity to utilize plant glucans.</title>
        <authorList>
            <consortium name="NISC Comparative Sequencing Program"/>
            <person name="Wegmann U."/>
            <person name="Louis P."/>
            <person name="Goesmann A."/>
            <person name="Henrissat B."/>
            <person name="Duncan S.H."/>
            <person name="Flint H.J."/>
        </authorList>
    </citation>
    <scope>NUCLEOTIDE SEQUENCE</scope>
    <source>
        <strain evidence="5">NBRC 103408</strain>
    </source>
</reference>
<dbReference type="RefSeq" id="WP_169561143.1">
    <property type="nucleotide sequence ID" value="NZ_VNWN01000006.1"/>
</dbReference>
<dbReference type="InterPro" id="IPR050695">
    <property type="entry name" value="N-acetylmuramoyl_amidase_3"/>
</dbReference>
<dbReference type="SUPFAM" id="SSF53187">
    <property type="entry name" value="Zn-dependent exopeptidases"/>
    <property type="match status" value="1"/>
</dbReference>
<keyword evidence="3" id="KW-0378">Hydrolase</keyword>
<evidence type="ECO:0000313" key="5">
    <source>
        <dbReference type="EMBL" id="GLQ07062.1"/>
    </source>
</evidence>
<dbReference type="InterPro" id="IPR021731">
    <property type="entry name" value="AMIN_dom"/>
</dbReference>
<reference evidence="5" key="2">
    <citation type="submission" date="2023-01" db="EMBL/GenBank/DDBJ databases">
        <title>Draft genome sequence of Sneathiella chinensis strain NBRC 103408.</title>
        <authorList>
            <person name="Sun Q."/>
            <person name="Mori K."/>
        </authorList>
    </citation>
    <scope>NUCLEOTIDE SEQUENCE</scope>
    <source>
        <strain evidence="5">NBRC 103408</strain>
    </source>
</reference>